<protein>
    <submittedName>
        <fullName evidence="1">Uncharacterized protein</fullName>
    </submittedName>
</protein>
<dbReference type="Proteomes" id="UP000827872">
    <property type="component" value="Linkage Group LG02"/>
</dbReference>
<gene>
    <name evidence="1" type="ORF">K3G42_020396</name>
</gene>
<keyword evidence="2" id="KW-1185">Reference proteome</keyword>
<comment type="caution">
    <text evidence="1">The sequence shown here is derived from an EMBL/GenBank/DDBJ whole genome shotgun (WGS) entry which is preliminary data.</text>
</comment>
<reference evidence="1" key="1">
    <citation type="submission" date="2021-08" db="EMBL/GenBank/DDBJ databases">
        <title>The first chromosome-level gecko genome reveals the dynamic sex chromosomes of Neotropical dwarf geckos (Sphaerodactylidae: Sphaerodactylus).</title>
        <authorList>
            <person name="Pinto B.J."/>
            <person name="Keating S.E."/>
            <person name="Gamble T."/>
        </authorList>
    </citation>
    <scope>NUCLEOTIDE SEQUENCE</scope>
    <source>
        <strain evidence="1">TG3544</strain>
    </source>
</reference>
<proteinExistence type="predicted"/>
<sequence>MTANYNGKFALLILTRDNYLEWRDRITLALDAENYLEVSEQNPPPEGDTDQNRTGAGRSGSELTQSDCDNDDFESREMNDDDEWDFENEDCNSENCEDDFESETEFDYASDYQFMPSEGGGAHHTDQTLPCDDWQKA</sequence>
<evidence type="ECO:0000313" key="1">
    <source>
        <dbReference type="EMBL" id="KAH8013546.1"/>
    </source>
</evidence>
<dbReference type="EMBL" id="CM037615">
    <property type="protein sequence ID" value="KAH8013546.1"/>
    <property type="molecule type" value="Genomic_DNA"/>
</dbReference>
<name>A0ACB8G1S0_9SAUR</name>
<organism evidence="1 2">
    <name type="scientific">Sphaerodactylus townsendi</name>
    <dbReference type="NCBI Taxonomy" id="933632"/>
    <lineage>
        <taxon>Eukaryota</taxon>
        <taxon>Metazoa</taxon>
        <taxon>Chordata</taxon>
        <taxon>Craniata</taxon>
        <taxon>Vertebrata</taxon>
        <taxon>Euteleostomi</taxon>
        <taxon>Lepidosauria</taxon>
        <taxon>Squamata</taxon>
        <taxon>Bifurcata</taxon>
        <taxon>Gekkota</taxon>
        <taxon>Sphaerodactylidae</taxon>
        <taxon>Sphaerodactylus</taxon>
    </lineage>
</organism>
<evidence type="ECO:0000313" key="2">
    <source>
        <dbReference type="Proteomes" id="UP000827872"/>
    </source>
</evidence>
<accession>A0ACB8G1S0</accession>